<dbReference type="InterPro" id="IPR014284">
    <property type="entry name" value="RNA_pol_sigma-70_dom"/>
</dbReference>
<dbReference type="GO" id="GO:0006352">
    <property type="term" value="P:DNA-templated transcription initiation"/>
    <property type="evidence" value="ECO:0007669"/>
    <property type="project" value="InterPro"/>
</dbReference>
<sequence>MSFHFLKGLMYIRIYSLPFNKIILMVGWYRRMIIERGQIKNPILIGFLNQEDNAKVYDLYCQEPSNEKRELLNRRFVEFYYKIKLITYFSKVIGFEAKRYDKKDREYKERNQLVLDKKDEDNEDSIMNLFESKADVYFLNNTKLEDYIEDPIVYKIVSKLTKRQKQILYLSYINNMKDIEIAKLLRVSQQAITKTKNQALKKVRREIKNG</sequence>
<dbReference type="GO" id="GO:0003677">
    <property type="term" value="F:DNA binding"/>
    <property type="evidence" value="ECO:0007669"/>
    <property type="project" value="InterPro"/>
</dbReference>
<dbReference type="Gene3D" id="1.20.140.160">
    <property type="match status" value="1"/>
</dbReference>
<gene>
    <name evidence="2" type="ORF">FG382_16765</name>
</gene>
<evidence type="ECO:0000259" key="1">
    <source>
        <dbReference type="Pfam" id="PF08281"/>
    </source>
</evidence>
<dbReference type="GO" id="GO:0016987">
    <property type="term" value="F:sigma factor activity"/>
    <property type="evidence" value="ECO:0007669"/>
    <property type="project" value="InterPro"/>
</dbReference>
<accession>A0A544SZV2</accession>
<dbReference type="AlphaFoldDB" id="A0A544SZV2"/>
<dbReference type="SUPFAM" id="SSF88659">
    <property type="entry name" value="Sigma3 and sigma4 domains of RNA polymerase sigma factors"/>
    <property type="match status" value="1"/>
</dbReference>
<name>A0A544SZV2_9BACI</name>
<dbReference type="Pfam" id="PF08281">
    <property type="entry name" value="Sigma70_r4_2"/>
    <property type="match status" value="1"/>
</dbReference>
<evidence type="ECO:0000313" key="3">
    <source>
        <dbReference type="Proteomes" id="UP000317316"/>
    </source>
</evidence>
<dbReference type="NCBIfam" id="TIGR02937">
    <property type="entry name" value="sigma70-ECF"/>
    <property type="match status" value="1"/>
</dbReference>
<feature type="domain" description="RNA polymerase sigma factor 70 region 4 type 2" evidence="1">
    <location>
        <begin position="153"/>
        <end position="202"/>
    </location>
</feature>
<dbReference type="InterPro" id="IPR013324">
    <property type="entry name" value="RNA_pol_sigma_r3/r4-like"/>
</dbReference>
<dbReference type="Proteomes" id="UP000317316">
    <property type="component" value="Unassembled WGS sequence"/>
</dbReference>
<keyword evidence="3" id="KW-1185">Reference proteome</keyword>
<evidence type="ECO:0000313" key="2">
    <source>
        <dbReference type="EMBL" id="TQR10717.1"/>
    </source>
</evidence>
<organism evidence="2 3">
    <name type="scientific">Psychrobacillus lasiicapitis</name>
    <dbReference type="NCBI Taxonomy" id="1636719"/>
    <lineage>
        <taxon>Bacteria</taxon>
        <taxon>Bacillati</taxon>
        <taxon>Bacillota</taxon>
        <taxon>Bacilli</taxon>
        <taxon>Bacillales</taxon>
        <taxon>Bacillaceae</taxon>
        <taxon>Psychrobacillus</taxon>
    </lineage>
</organism>
<dbReference type="EMBL" id="VDGH01000010">
    <property type="protein sequence ID" value="TQR10717.1"/>
    <property type="molecule type" value="Genomic_DNA"/>
</dbReference>
<dbReference type="InterPro" id="IPR013249">
    <property type="entry name" value="RNA_pol_sigma70_r4_t2"/>
</dbReference>
<protein>
    <submittedName>
        <fullName evidence="2">Sigma-70 family RNA polymerase sigma factor</fullName>
    </submittedName>
</protein>
<reference evidence="2 3" key="1">
    <citation type="submission" date="2019-05" db="EMBL/GenBank/DDBJ databases">
        <title>Psychrobacillus vulpis sp. nov., a new species isolated from feces of a red fox that inhabits in The Tablas de Daimiel Natural Park, Albacete, Spain.</title>
        <authorList>
            <person name="Rodriguez M."/>
            <person name="Reina J.C."/>
            <person name="Bejar V."/>
            <person name="Llamas I."/>
        </authorList>
    </citation>
    <scope>NUCLEOTIDE SEQUENCE [LARGE SCALE GENOMIC DNA]</scope>
    <source>
        <strain evidence="2 3">NEAU-3TGS17</strain>
    </source>
</reference>
<proteinExistence type="predicted"/>
<comment type="caution">
    <text evidence="2">The sequence shown here is derived from an EMBL/GenBank/DDBJ whole genome shotgun (WGS) entry which is preliminary data.</text>
</comment>